<dbReference type="HOGENOM" id="CLU_042529_11_4_10"/>
<feature type="domain" description="Thioredoxin" evidence="5">
    <location>
        <begin position="21"/>
        <end position="160"/>
    </location>
</feature>
<dbReference type="Gene3D" id="3.40.30.10">
    <property type="entry name" value="Glutaredoxin"/>
    <property type="match status" value="1"/>
</dbReference>
<dbReference type="EMBL" id="AEEI01000044">
    <property type="protein sequence ID" value="EFM01697.1"/>
    <property type="molecule type" value="Genomic_DNA"/>
</dbReference>
<dbReference type="InterPro" id="IPR013766">
    <property type="entry name" value="Thioredoxin_domain"/>
</dbReference>
<organism evidence="6 7">
    <name type="scientific">Hoylesella marshii DSM 16973 = JCM 13450</name>
    <dbReference type="NCBI Taxonomy" id="862515"/>
    <lineage>
        <taxon>Bacteria</taxon>
        <taxon>Pseudomonadati</taxon>
        <taxon>Bacteroidota</taxon>
        <taxon>Bacteroidia</taxon>
        <taxon>Bacteroidales</taxon>
        <taxon>Prevotellaceae</taxon>
        <taxon>Hoylesella</taxon>
    </lineage>
</organism>
<sequence length="160" mass="17998">MALTTHLSAQDADEKYATELLKQGVAAPDFTLKTADGKTFSMSSLRGKYIVLDFWATWCPDCRKDVPEMKRLHQAYASDKVAFVGVSFDTDATAWRTFVTQNKMDWTHVSELKKMKETAIAKTYGVKWIPSVYIIDPDGKVLLGTVMIEKVGKTLESIHE</sequence>
<accession>E0NT36</accession>
<protein>
    <submittedName>
        <fullName evidence="6">Antioxidant, AhpC/TSA family</fullName>
        <ecNumber evidence="6">1.11.1.15</ecNumber>
    </submittedName>
</protein>
<evidence type="ECO:0000259" key="5">
    <source>
        <dbReference type="PROSITE" id="PS51352"/>
    </source>
</evidence>
<evidence type="ECO:0000256" key="4">
    <source>
        <dbReference type="ARBA" id="ARBA00023284"/>
    </source>
</evidence>
<keyword evidence="4" id="KW-0676">Redox-active center</keyword>
<keyword evidence="7" id="KW-1185">Reference proteome</keyword>
<dbReference type="PANTHER" id="PTHR42852:SF6">
    <property type="entry name" value="THIOL:DISULFIDE INTERCHANGE PROTEIN DSBE"/>
    <property type="match status" value="1"/>
</dbReference>
<evidence type="ECO:0000313" key="6">
    <source>
        <dbReference type="EMBL" id="EFM01697.1"/>
    </source>
</evidence>
<dbReference type="EC" id="1.11.1.15" evidence="6"/>
<dbReference type="Proteomes" id="UP000004394">
    <property type="component" value="Unassembled WGS sequence"/>
</dbReference>
<proteinExistence type="predicted"/>
<dbReference type="InterPro" id="IPR050553">
    <property type="entry name" value="Thioredoxin_ResA/DsbE_sf"/>
</dbReference>
<dbReference type="AlphaFoldDB" id="E0NT36"/>
<keyword evidence="2" id="KW-0201">Cytochrome c-type biogenesis</keyword>
<dbReference type="Pfam" id="PF00578">
    <property type="entry name" value="AhpC-TSA"/>
    <property type="match status" value="1"/>
</dbReference>
<evidence type="ECO:0000256" key="1">
    <source>
        <dbReference type="ARBA" id="ARBA00004196"/>
    </source>
</evidence>
<dbReference type="PANTHER" id="PTHR42852">
    <property type="entry name" value="THIOL:DISULFIDE INTERCHANGE PROTEIN DSBE"/>
    <property type="match status" value="1"/>
</dbReference>
<gene>
    <name evidence="6" type="ORF">HMPREF0658_1337</name>
</gene>
<dbReference type="BioCyc" id="PMAR862515-HMP:GMOO-1360-MONOMER"/>
<reference evidence="6" key="1">
    <citation type="submission" date="2010-07" db="EMBL/GenBank/DDBJ databases">
        <authorList>
            <person name="Muzny D."/>
            <person name="Qin X."/>
            <person name="Deng J."/>
            <person name="Jiang H."/>
            <person name="Liu Y."/>
            <person name="Qu J."/>
            <person name="Song X.-Z."/>
            <person name="Zhang L."/>
            <person name="Thornton R."/>
            <person name="Coyle M."/>
            <person name="Francisco L."/>
            <person name="Jackson L."/>
            <person name="Javaid M."/>
            <person name="Korchina V."/>
            <person name="Kovar C."/>
            <person name="Mata R."/>
            <person name="Mathew T."/>
            <person name="Ngo R."/>
            <person name="Nguyen L."/>
            <person name="Nguyen N."/>
            <person name="Okwuonu G."/>
            <person name="Ongeri F."/>
            <person name="Pham C."/>
            <person name="Simmons D."/>
            <person name="Wilczek-Boney K."/>
            <person name="Hale W."/>
            <person name="Jakkamsetti A."/>
            <person name="Pham P."/>
            <person name="Ruth R."/>
            <person name="San Lucas F."/>
            <person name="Warren J."/>
            <person name="Zhang J."/>
            <person name="Zhao Z."/>
            <person name="Zhou C."/>
            <person name="Zhu D."/>
            <person name="Lee S."/>
            <person name="Bess C."/>
            <person name="Blankenburg K."/>
            <person name="Forbes L."/>
            <person name="Fu Q."/>
            <person name="Gubbala S."/>
            <person name="Hirani K."/>
            <person name="Jayaseelan J.C."/>
            <person name="Lara F."/>
            <person name="Munidasa M."/>
            <person name="Palculict T."/>
            <person name="Patil S."/>
            <person name="Pu L.-L."/>
            <person name="Saada N."/>
            <person name="Tang L."/>
            <person name="Weissenberger G."/>
            <person name="Zhu Y."/>
            <person name="Hemphill L."/>
            <person name="Shang Y."/>
            <person name="Youmans B."/>
            <person name="Ayvaz T."/>
            <person name="Ross M."/>
            <person name="Santibanez J."/>
            <person name="Aqrawi P."/>
            <person name="Gross S."/>
            <person name="Joshi V."/>
            <person name="Fowler G."/>
            <person name="Nazareth L."/>
            <person name="Reid J."/>
            <person name="Worley K."/>
            <person name="Petrosino J."/>
            <person name="Highlander S."/>
            <person name="Gibbs R."/>
        </authorList>
    </citation>
    <scope>NUCLEOTIDE SEQUENCE [LARGE SCALE GENOMIC DNA]</scope>
    <source>
        <strain evidence="6">DSM 16973</strain>
    </source>
</reference>
<dbReference type="PROSITE" id="PS51352">
    <property type="entry name" value="THIOREDOXIN_2"/>
    <property type="match status" value="1"/>
</dbReference>
<comment type="caution">
    <text evidence="6">The sequence shown here is derived from an EMBL/GenBank/DDBJ whole genome shotgun (WGS) entry which is preliminary data.</text>
</comment>
<dbReference type="SUPFAM" id="SSF52833">
    <property type="entry name" value="Thioredoxin-like"/>
    <property type="match status" value="1"/>
</dbReference>
<dbReference type="GO" id="GO:0004601">
    <property type="term" value="F:peroxidase activity"/>
    <property type="evidence" value="ECO:0007669"/>
    <property type="project" value="UniProtKB-KW"/>
</dbReference>
<dbReference type="InterPro" id="IPR036249">
    <property type="entry name" value="Thioredoxin-like_sf"/>
</dbReference>
<dbReference type="eggNOG" id="COG0526">
    <property type="taxonomic scope" value="Bacteria"/>
</dbReference>
<evidence type="ECO:0000256" key="2">
    <source>
        <dbReference type="ARBA" id="ARBA00022748"/>
    </source>
</evidence>
<keyword evidence="6" id="KW-0560">Oxidoreductase</keyword>
<keyword evidence="6" id="KW-0575">Peroxidase</keyword>
<dbReference type="GO" id="GO:0017004">
    <property type="term" value="P:cytochrome complex assembly"/>
    <property type="evidence" value="ECO:0007669"/>
    <property type="project" value="UniProtKB-KW"/>
</dbReference>
<evidence type="ECO:0000313" key="7">
    <source>
        <dbReference type="Proteomes" id="UP000004394"/>
    </source>
</evidence>
<dbReference type="STRING" id="862515.HMPREF0658_1337"/>
<keyword evidence="3" id="KW-1015">Disulfide bond</keyword>
<dbReference type="InterPro" id="IPR000866">
    <property type="entry name" value="AhpC/TSA"/>
</dbReference>
<dbReference type="CDD" id="cd02966">
    <property type="entry name" value="TlpA_like_family"/>
    <property type="match status" value="1"/>
</dbReference>
<dbReference type="GO" id="GO:0030313">
    <property type="term" value="C:cell envelope"/>
    <property type="evidence" value="ECO:0007669"/>
    <property type="project" value="UniProtKB-SubCell"/>
</dbReference>
<comment type="subcellular location">
    <subcellularLocation>
        <location evidence="1">Cell envelope</location>
    </subcellularLocation>
</comment>
<evidence type="ECO:0000256" key="3">
    <source>
        <dbReference type="ARBA" id="ARBA00023157"/>
    </source>
</evidence>
<name>E0NT36_9BACT</name>